<organism evidence="1">
    <name type="scientific">marine sediment metagenome</name>
    <dbReference type="NCBI Taxonomy" id="412755"/>
    <lineage>
        <taxon>unclassified sequences</taxon>
        <taxon>metagenomes</taxon>
        <taxon>ecological metagenomes</taxon>
    </lineage>
</organism>
<comment type="caution">
    <text evidence="1">The sequence shown here is derived from an EMBL/GenBank/DDBJ whole genome shotgun (WGS) entry which is preliminary data.</text>
</comment>
<evidence type="ECO:0000313" key="1">
    <source>
        <dbReference type="EMBL" id="GAG79879.1"/>
    </source>
</evidence>
<dbReference type="AlphaFoldDB" id="X1AD49"/>
<proteinExistence type="predicted"/>
<protein>
    <submittedName>
        <fullName evidence="1">Uncharacterized protein</fullName>
    </submittedName>
</protein>
<feature type="non-terminal residue" evidence="1">
    <location>
        <position position="1"/>
    </location>
</feature>
<dbReference type="EMBL" id="BART01012350">
    <property type="protein sequence ID" value="GAG79879.1"/>
    <property type="molecule type" value="Genomic_DNA"/>
</dbReference>
<name>X1AD49_9ZZZZ</name>
<gene>
    <name evidence="1" type="ORF">S01H4_25822</name>
</gene>
<reference evidence="1" key="1">
    <citation type="journal article" date="2014" name="Front. Microbiol.">
        <title>High frequency of phylogenetically diverse reductive dehalogenase-homologous genes in deep subseafloor sedimentary metagenomes.</title>
        <authorList>
            <person name="Kawai M."/>
            <person name="Futagami T."/>
            <person name="Toyoda A."/>
            <person name="Takaki Y."/>
            <person name="Nishi S."/>
            <person name="Hori S."/>
            <person name="Arai W."/>
            <person name="Tsubouchi T."/>
            <person name="Morono Y."/>
            <person name="Uchiyama I."/>
            <person name="Ito T."/>
            <person name="Fujiyama A."/>
            <person name="Inagaki F."/>
            <person name="Takami H."/>
        </authorList>
    </citation>
    <scope>NUCLEOTIDE SEQUENCE</scope>
    <source>
        <strain evidence="1">Expedition CK06-06</strain>
    </source>
</reference>
<sequence>IGEKKMTHSLHRKGIEKDLKKDYVVLAMLAAGFNDKYDDSRQKLIKIGEILKKHNPVNIMPEIGWRTSPTVTATFNNIKTVKKIIRILKKEDLGLSIVISGLISEIEKVVKEVDLGVHTIHFSLGTFGRREILPEEKILEITTMCGHHTISPQSITHYINLIKQGKLTVEKAAKKLTKPCVCGIFNTSRAIQILNTLVKD</sequence>
<accession>X1AD49</accession>